<feature type="transmembrane region" description="Helical" evidence="14">
    <location>
        <begin position="144"/>
        <end position="172"/>
    </location>
</feature>
<keyword evidence="16" id="KW-1185">Reference proteome</keyword>
<evidence type="ECO:0000313" key="15">
    <source>
        <dbReference type="EMBL" id="AEH10688.1"/>
    </source>
</evidence>
<dbReference type="RefSeq" id="WP_013874579.1">
    <property type="nucleotide sequence ID" value="NC_015656.1"/>
</dbReference>
<comment type="function">
    <text evidence="1">Involved in the high-affinity zinc uptake transport system.</text>
</comment>
<evidence type="ECO:0000256" key="12">
    <source>
        <dbReference type="ARBA" id="ARBA00040080"/>
    </source>
</evidence>
<keyword evidence="11 14" id="KW-0472">Membrane</keyword>
<proteinExistence type="inferred from homology"/>
<feature type="transmembrane region" description="Helical" evidence="14">
    <location>
        <begin position="242"/>
        <end position="261"/>
    </location>
</feature>
<evidence type="ECO:0000256" key="1">
    <source>
        <dbReference type="ARBA" id="ARBA00002313"/>
    </source>
</evidence>
<keyword evidence="10" id="KW-0406">Ion transport</keyword>
<dbReference type="PANTHER" id="PTHR30477">
    <property type="entry name" value="ABC-TRANSPORTER METAL-BINDING PROTEIN"/>
    <property type="match status" value="1"/>
</dbReference>
<keyword evidence="8" id="KW-0864">Zinc transport</keyword>
<protein>
    <recommendedName>
        <fullName evidence="12">High-affinity zinc uptake system membrane protein ZnuB</fullName>
    </recommendedName>
</protein>
<feature type="transmembrane region" description="Helical" evidence="14">
    <location>
        <begin position="23"/>
        <end position="49"/>
    </location>
</feature>
<dbReference type="GO" id="GO:0043190">
    <property type="term" value="C:ATP-binding cassette (ABC) transporter complex"/>
    <property type="evidence" value="ECO:0007669"/>
    <property type="project" value="InterPro"/>
</dbReference>
<keyword evidence="6 13" id="KW-0812">Transmembrane</keyword>
<keyword evidence="4 13" id="KW-0813">Transport</keyword>
<evidence type="ECO:0000256" key="14">
    <source>
        <dbReference type="SAM" id="Phobius"/>
    </source>
</evidence>
<keyword evidence="7" id="KW-0862">Zinc</keyword>
<feature type="transmembrane region" description="Helical" evidence="14">
    <location>
        <begin position="211"/>
        <end position="230"/>
    </location>
</feature>
<evidence type="ECO:0000256" key="10">
    <source>
        <dbReference type="ARBA" id="ARBA00023065"/>
    </source>
</evidence>
<organism evidence="15 16">
    <name type="scientific">Candidatus Protofrankia datiscae</name>
    <dbReference type="NCBI Taxonomy" id="2716812"/>
    <lineage>
        <taxon>Bacteria</taxon>
        <taxon>Bacillati</taxon>
        <taxon>Actinomycetota</taxon>
        <taxon>Actinomycetes</taxon>
        <taxon>Frankiales</taxon>
        <taxon>Frankiaceae</taxon>
        <taxon>Protofrankia</taxon>
    </lineage>
</organism>
<comment type="subcellular location">
    <subcellularLocation>
        <location evidence="2 13">Cell membrane</location>
        <topology evidence="2 13">Multi-pass membrane protein</topology>
    </subcellularLocation>
</comment>
<comment type="similarity">
    <text evidence="3 13">Belongs to the ABC-3 integral membrane protein family.</text>
</comment>
<evidence type="ECO:0000256" key="4">
    <source>
        <dbReference type="ARBA" id="ARBA00022448"/>
    </source>
</evidence>
<dbReference type="eggNOG" id="COG1108">
    <property type="taxonomic scope" value="Bacteria"/>
</dbReference>
<feature type="transmembrane region" description="Helical" evidence="14">
    <location>
        <begin position="56"/>
        <end position="75"/>
    </location>
</feature>
<evidence type="ECO:0000256" key="8">
    <source>
        <dbReference type="ARBA" id="ARBA00022906"/>
    </source>
</evidence>
<name>F8B0Q4_9ACTN</name>
<sequence>MIAAATADAALSWNLVRDVRQMFAYPFMVNAFRAGTVVAVTAGATGWFMVLRRQTFAGHTLAVAGFPGAAGAIWLGLGATYGYFAFCLTAALLIAAIPTAGGATAGRAAESATVGTVQAFALACGFLFVSLYKGFLGGVNALLFGSFLGITDGMVLTLTAVAVAVLAVLAVLGRPLLFASLDPAVAAAAGVPVRALSVAFLIVLGSTAAEVSQITGTLLVFTLLVIPAATAQILTPRPALSLALTVLFGLLVTWAGLTVAYYSPYPIGFFITSFAFGLYLLARLAVHAHDLLGRTARTSHPAQAAA</sequence>
<dbReference type="InterPro" id="IPR037294">
    <property type="entry name" value="ABC_BtuC-like"/>
</dbReference>
<dbReference type="GO" id="GO:0010043">
    <property type="term" value="P:response to zinc ion"/>
    <property type="evidence" value="ECO:0007669"/>
    <property type="project" value="TreeGrafter"/>
</dbReference>
<dbReference type="PANTHER" id="PTHR30477:SF23">
    <property type="entry name" value="HIGH-AFFINITY ZINC UPTAKE SYSTEM MEMBRANE PROTEIN ZNUB"/>
    <property type="match status" value="1"/>
</dbReference>
<feature type="transmembrane region" description="Helical" evidence="14">
    <location>
        <begin position="81"/>
        <end position="100"/>
    </location>
</feature>
<accession>F8B0Q4</accession>
<evidence type="ECO:0000256" key="6">
    <source>
        <dbReference type="ARBA" id="ARBA00022692"/>
    </source>
</evidence>
<dbReference type="InterPro" id="IPR001626">
    <property type="entry name" value="ABC_TroCD"/>
</dbReference>
<evidence type="ECO:0000256" key="2">
    <source>
        <dbReference type="ARBA" id="ARBA00004651"/>
    </source>
</evidence>
<dbReference type="GO" id="GO:0055085">
    <property type="term" value="P:transmembrane transport"/>
    <property type="evidence" value="ECO:0007669"/>
    <property type="project" value="InterPro"/>
</dbReference>
<keyword evidence="9 14" id="KW-1133">Transmembrane helix</keyword>
<evidence type="ECO:0000256" key="9">
    <source>
        <dbReference type="ARBA" id="ARBA00022989"/>
    </source>
</evidence>
<gene>
    <name evidence="15" type="ordered locus">FsymDg_3392</name>
</gene>
<dbReference type="KEGG" id="fsy:FsymDg_3392"/>
<dbReference type="STRING" id="656024.FsymDg_3392"/>
<dbReference type="Proteomes" id="UP000001549">
    <property type="component" value="Chromosome"/>
</dbReference>
<keyword evidence="5" id="KW-1003">Cell membrane</keyword>
<evidence type="ECO:0000256" key="5">
    <source>
        <dbReference type="ARBA" id="ARBA00022475"/>
    </source>
</evidence>
<dbReference type="Gene3D" id="1.10.3470.10">
    <property type="entry name" value="ABC transporter involved in vitamin B12 uptake, BtuC"/>
    <property type="match status" value="1"/>
</dbReference>
<feature type="transmembrane region" description="Helical" evidence="14">
    <location>
        <begin position="267"/>
        <end position="286"/>
    </location>
</feature>
<reference evidence="15 16" key="1">
    <citation type="submission" date="2011-05" db="EMBL/GenBank/DDBJ databases">
        <title>Complete sequence of chromosome of Frankia symbiont of Datisca glomerata.</title>
        <authorList>
            <consortium name="US DOE Joint Genome Institute"/>
            <person name="Lucas S."/>
            <person name="Han J."/>
            <person name="Lapidus A."/>
            <person name="Cheng J.-F."/>
            <person name="Goodwin L."/>
            <person name="Pitluck S."/>
            <person name="Peters L."/>
            <person name="Mikhailova N."/>
            <person name="Chertkov O."/>
            <person name="Teshima H."/>
            <person name="Han C."/>
            <person name="Tapia R."/>
            <person name="Land M."/>
            <person name="Hauser L."/>
            <person name="Kyrpides N."/>
            <person name="Ivanova N."/>
            <person name="Pagani I."/>
            <person name="Berry A."/>
            <person name="Pawlowski K."/>
            <person name="Persson T."/>
            <person name="Vanden Heuvel B."/>
            <person name="Benson D."/>
            <person name="Woyke T."/>
        </authorList>
    </citation>
    <scope>NUCLEOTIDE SEQUENCE [LARGE SCALE GENOMIC DNA]</scope>
    <source>
        <strain evidence="16">4085684</strain>
    </source>
</reference>
<evidence type="ECO:0000256" key="7">
    <source>
        <dbReference type="ARBA" id="ARBA00022833"/>
    </source>
</evidence>
<dbReference type="AlphaFoldDB" id="F8B0Q4"/>
<dbReference type="EMBL" id="CP002801">
    <property type="protein sequence ID" value="AEH10688.1"/>
    <property type="molecule type" value="Genomic_DNA"/>
</dbReference>
<feature type="transmembrane region" description="Helical" evidence="14">
    <location>
        <begin position="184"/>
        <end position="205"/>
    </location>
</feature>
<feature type="transmembrane region" description="Helical" evidence="14">
    <location>
        <begin position="112"/>
        <end position="132"/>
    </location>
</feature>
<evidence type="ECO:0000313" key="16">
    <source>
        <dbReference type="Proteomes" id="UP000001549"/>
    </source>
</evidence>
<dbReference type="HOGENOM" id="CLU_028808_1_0_11"/>
<evidence type="ECO:0000256" key="3">
    <source>
        <dbReference type="ARBA" id="ARBA00008034"/>
    </source>
</evidence>
<evidence type="ECO:0000256" key="13">
    <source>
        <dbReference type="RuleBase" id="RU003943"/>
    </source>
</evidence>
<dbReference type="GO" id="GO:0006829">
    <property type="term" value="P:zinc ion transport"/>
    <property type="evidence" value="ECO:0007669"/>
    <property type="project" value="UniProtKB-KW"/>
</dbReference>
<dbReference type="SUPFAM" id="SSF81345">
    <property type="entry name" value="ABC transporter involved in vitamin B12 uptake, BtuC"/>
    <property type="match status" value="1"/>
</dbReference>
<dbReference type="Pfam" id="PF00950">
    <property type="entry name" value="ABC-3"/>
    <property type="match status" value="1"/>
</dbReference>
<evidence type="ECO:0000256" key="11">
    <source>
        <dbReference type="ARBA" id="ARBA00023136"/>
    </source>
</evidence>